<gene>
    <name evidence="2" type="ORF">KL86APRO_11174</name>
</gene>
<dbReference type="InterPro" id="IPR001387">
    <property type="entry name" value="Cro/C1-type_HTH"/>
</dbReference>
<evidence type="ECO:0000313" key="2">
    <source>
        <dbReference type="EMBL" id="SBV99509.1"/>
    </source>
</evidence>
<organism evidence="2">
    <name type="scientific">uncultured Alphaproteobacteria bacterium</name>
    <dbReference type="NCBI Taxonomy" id="91750"/>
    <lineage>
        <taxon>Bacteria</taxon>
        <taxon>Pseudomonadati</taxon>
        <taxon>Pseudomonadota</taxon>
        <taxon>Alphaproteobacteria</taxon>
        <taxon>environmental samples</taxon>
    </lineage>
</organism>
<dbReference type="SUPFAM" id="SSF47413">
    <property type="entry name" value="lambda repressor-like DNA-binding domains"/>
    <property type="match status" value="1"/>
</dbReference>
<dbReference type="GO" id="GO:0003677">
    <property type="term" value="F:DNA binding"/>
    <property type="evidence" value="ECO:0007669"/>
    <property type="project" value="InterPro"/>
</dbReference>
<accession>A0A212JJA3</accession>
<reference evidence="2" key="1">
    <citation type="submission" date="2016-04" db="EMBL/GenBank/DDBJ databases">
        <authorList>
            <person name="Evans L.H."/>
            <person name="Alamgir A."/>
            <person name="Owens N."/>
            <person name="Weber N.D."/>
            <person name="Virtaneva K."/>
            <person name="Barbian K."/>
            <person name="Babar A."/>
            <person name="Rosenke K."/>
        </authorList>
    </citation>
    <scope>NUCLEOTIDE SEQUENCE</scope>
    <source>
        <strain evidence="2">86</strain>
    </source>
</reference>
<proteinExistence type="predicted"/>
<dbReference type="CDD" id="cd00093">
    <property type="entry name" value="HTH_XRE"/>
    <property type="match status" value="1"/>
</dbReference>
<dbReference type="Pfam" id="PF13560">
    <property type="entry name" value="HTH_31"/>
    <property type="match status" value="1"/>
</dbReference>
<dbReference type="InterPro" id="IPR010982">
    <property type="entry name" value="Lambda_DNA-bd_dom_sf"/>
</dbReference>
<protein>
    <recommendedName>
        <fullName evidence="1">HTH cro/C1-type domain-containing protein</fullName>
    </recommendedName>
</protein>
<name>A0A212JJA3_9PROT</name>
<evidence type="ECO:0000259" key="1">
    <source>
        <dbReference type="PROSITE" id="PS50943"/>
    </source>
</evidence>
<sequence>MLFETMADVEVGKSAGAWLKAQREAEGLSRRDVAERVGLTYHIFVDHVEAGNGRIRAEELTRWADALRVERVEFVKRLRGFDDAPRRVEAELVEA</sequence>
<dbReference type="SMART" id="SM00530">
    <property type="entry name" value="HTH_XRE"/>
    <property type="match status" value="1"/>
</dbReference>
<dbReference type="PROSITE" id="PS50943">
    <property type="entry name" value="HTH_CROC1"/>
    <property type="match status" value="1"/>
</dbReference>
<dbReference type="EMBL" id="FLUO01000001">
    <property type="protein sequence ID" value="SBV99509.1"/>
    <property type="molecule type" value="Genomic_DNA"/>
</dbReference>
<feature type="domain" description="HTH cro/C1-type" evidence="1">
    <location>
        <begin position="19"/>
        <end position="74"/>
    </location>
</feature>
<dbReference type="Gene3D" id="1.10.260.40">
    <property type="entry name" value="lambda repressor-like DNA-binding domains"/>
    <property type="match status" value="1"/>
</dbReference>
<dbReference type="AlphaFoldDB" id="A0A212JJA3"/>